<dbReference type="HOGENOM" id="CLU_1103371_0_0_1"/>
<gene>
    <name evidence="2" type="ORF">M422DRAFT_274328</name>
</gene>
<accession>A0A0C9U6R9</accession>
<evidence type="ECO:0000313" key="2">
    <source>
        <dbReference type="EMBL" id="KIJ24807.1"/>
    </source>
</evidence>
<evidence type="ECO:0000256" key="1">
    <source>
        <dbReference type="SAM" id="MobiDB-lite"/>
    </source>
</evidence>
<dbReference type="Proteomes" id="UP000054279">
    <property type="component" value="Unassembled WGS sequence"/>
</dbReference>
<organism evidence="2 3">
    <name type="scientific">Sphaerobolus stellatus (strain SS14)</name>
    <dbReference type="NCBI Taxonomy" id="990650"/>
    <lineage>
        <taxon>Eukaryota</taxon>
        <taxon>Fungi</taxon>
        <taxon>Dikarya</taxon>
        <taxon>Basidiomycota</taxon>
        <taxon>Agaricomycotina</taxon>
        <taxon>Agaricomycetes</taxon>
        <taxon>Phallomycetidae</taxon>
        <taxon>Geastrales</taxon>
        <taxon>Sphaerobolaceae</taxon>
        <taxon>Sphaerobolus</taxon>
    </lineage>
</organism>
<proteinExistence type="predicted"/>
<evidence type="ECO:0000313" key="3">
    <source>
        <dbReference type="Proteomes" id="UP000054279"/>
    </source>
</evidence>
<name>A0A0C9U6R9_SPHS4</name>
<dbReference type="EMBL" id="KN837456">
    <property type="protein sequence ID" value="KIJ24807.1"/>
    <property type="molecule type" value="Genomic_DNA"/>
</dbReference>
<reference evidence="2 3" key="1">
    <citation type="submission" date="2014-06" db="EMBL/GenBank/DDBJ databases">
        <title>Evolutionary Origins and Diversification of the Mycorrhizal Mutualists.</title>
        <authorList>
            <consortium name="DOE Joint Genome Institute"/>
            <consortium name="Mycorrhizal Genomics Consortium"/>
            <person name="Kohler A."/>
            <person name="Kuo A."/>
            <person name="Nagy L.G."/>
            <person name="Floudas D."/>
            <person name="Copeland A."/>
            <person name="Barry K.W."/>
            <person name="Cichocki N."/>
            <person name="Veneault-Fourrey C."/>
            <person name="LaButti K."/>
            <person name="Lindquist E.A."/>
            <person name="Lipzen A."/>
            <person name="Lundell T."/>
            <person name="Morin E."/>
            <person name="Murat C."/>
            <person name="Riley R."/>
            <person name="Ohm R."/>
            <person name="Sun H."/>
            <person name="Tunlid A."/>
            <person name="Henrissat B."/>
            <person name="Grigoriev I.V."/>
            <person name="Hibbett D.S."/>
            <person name="Martin F."/>
        </authorList>
    </citation>
    <scope>NUCLEOTIDE SEQUENCE [LARGE SCALE GENOMIC DNA]</scope>
    <source>
        <strain evidence="2 3">SS14</strain>
    </source>
</reference>
<keyword evidence="3" id="KW-1185">Reference proteome</keyword>
<dbReference type="AlphaFoldDB" id="A0A0C9U6R9"/>
<feature type="region of interest" description="Disordered" evidence="1">
    <location>
        <begin position="31"/>
        <end position="69"/>
    </location>
</feature>
<protein>
    <submittedName>
        <fullName evidence="2">Uncharacterized protein</fullName>
    </submittedName>
</protein>
<sequence length="252" mass="28604">MEQEHNNIQTPITQLNEATIYLEDLPIDTSKHLSVSSKKRKRTDSDVGGPSNSTRAKRSDPTGPPFTSLTDWRARASSLKAPVGANNDMNDMTAFMTDNINTLSNSNTLSQATLTQDHLFFPSLFGHPTQLENSMTMMPDSVSTILSGNTASPVESTTNTNIDNPTQTTEMDGRSLLQMNALFEENILPENEDRLLWETLFFVRDRIRYQVEARMRRFPSLTRLDMLYFGMDIIHQFVQPVYEDEEESNDEI</sequence>